<keyword evidence="1" id="KW-0732">Signal</keyword>
<reference evidence="7" key="1">
    <citation type="submission" date="2025-08" db="UniProtKB">
        <authorList>
            <consortium name="RefSeq"/>
        </authorList>
    </citation>
    <scope>IDENTIFICATION</scope>
    <source>
        <tissue evidence="7">Testes</tissue>
    </source>
</reference>
<accession>A0ABM0MFC9</accession>
<proteinExistence type="predicted"/>
<keyword evidence="6" id="KW-1185">Reference proteome</keyword>
<dbReference type="InterPro" id="IPR000436">
    <property type="entry name" value="Sushi_SCR_CCP_dom"/>
</dbReference>
<evidence type="ECO:0000256" key="2">
    <source>
        <dbReference type="ARBA" id="ARBA00022737"/>
    </source>
</evidence>
<sequence length="156" mass="17225">MINEYTEYGSQQCSGDTGTDPYKQACAGDWQFDVYDSNSSNALWLQFFSNHNGTDKGFVIAYQDTSLQLCTTPTVTDHLIISSAHQNDIFNHGDVITFTCKQGYGLIGESLMSCQDDGQWSNNIPTCTAVSCGVPPSSANAYHANTDYTYQNTVYY</sequence>
<dbReference type="Pfam" id="PF00084">
    <property type="entry name" value="Sushi"/>
    <property type="match status" value="1"/>
</dbReference>
<dbReference type="SUPFAM" id="SSF57535">
    <property type="entry name" value="Complement control module/SCR domain"/>
    <property type="match status" value="1"/>
</dbReference>
<feature type="disulfide bond" evidence="4">
    <location>
        <begin position="100"/>
        <end position="127"/>
    </location>
</feature>
<evidence type="ECO:0000256" key="1">
    <source>
        <dbReference type="ARBA" id="ARBA00022729"/>
    </source>
</evidence>
<dbReference type="PROSITE" id="PS50923">
    <property type="entry name" value="SUSHI"/>
    <property type="match status" value="1"/>
</dbReference>
<comment type="caution">
    <text evidence="4">Lacks conserved residue(s) required for the propagation of feature annotation.</text>
</comment>
<protein>
    <submittedName>
        <fullName evidence="7">CUB and sushi domain-containing protein 3-like</fullName>
    </submittedName>
</protein>
<evidence type="ECO:0000256" key="4">
    <source>
        <dbReference type="PROSITE-ProRule" id="PRU00302"/>
    </source>
</evidence>
<gene>
    <name evidence="7" type="primary">LOC102809449</name>
</gene>
<feature type="domain" description="Sushi" evidence="5">
    <location>
        <begin position="68"/>
        <end position="129"/>
    </location>
</feature>
<evidence type="ECO:0000259" key="5">
    <source>
        <dbReference type="PROSITE" id="PS50923"/>
    </source>
</evidence>
<keyword evidence="3 4" id="KW-1015">Disulfide bond</keyword>
<dbReference type="SMART" id="SM00032">
    <property type="entry name" value="CCP"/>
    <property type="match status" value="1"/>
</dbReference>
<evidence type="ECO:0000256" key="3">
    <source>
        <dbReference type="ARBA" id="ARBA00023157"/>
    </source>
</evidence>
<keyword evidence="2" id="KW-0677">Repeat</keyword>
<dbReference type="InterPro" id="IPR035976">
    <property type="entry name" value="Sushi/SCR/CCP_sf"/>
</dbReference>
<dbReference type="PANTHER" id="PTHR45656">
    <property type="entry name" value="PROTEIN CBR-CLEC-78"/>
    <property type="match status" value="1"/>
</dbReference>
<name>A0ABM0MFC9_SACKO</name>
<dbReference type="CDD" id="cd00033">
    <property type="entry name" value="CCP"/>
    <property type="match status" value="1"/>
</dbReference>
<evidence type="ECO:0000313" key="6">
    <source>
        <dbReference type="Proteomes" id="UP000694865"/>
    </source>
</evidence>
<dbReference type="PANTHER" id="PTHR45656:SF4">
    <property type="entry name" value="PROTEIN CBR-CLEC-78"/>
    <property type="match status" value="1"/>
</dbReference>
<keyword evidence="4" id="KW-0768">Sushi</keyword>
<dbReference type="Proteomes" id="UP000694865">
    <property type="component" value="Unplaced"/>
</dbReference>
<dbReference type="GeneID" id="102809449"/>
<dbReference type="InterPro" id="IPR051277">
    <property type="entry name" value="SEZ6_CSMD_C4BPB_Regulators"/>
</dbReference>
<organism evidence="6 7">
    <name type="scientific">Saccoglossus kowalevskii</name>
    <name type="common">Acorn worm</name>
    <dbReference type="NCBI Taxonomy" id="10224"/>
    <lineage>
        <taxon>Eukaryota</taxon>
        <taxon>Metazoa</taxon>
        <taxon>Hemichordata</taxon>
        <taxon>Enteropneusta</taxon>
        <taxon>Harrimaniidae</taxon>
        <taxon>Saccoglossus</taxon>
    </lineage>
</organism>
<dbReference type="Gene3D" id="2.10.70.10">
    <property type="entry name" value="Complement Module, domain 1"/>
    <property type="match status" value="1"/>
</dbReference>
<evidence type="ECO:0000313" key="7">
    <source>
        <dbReference type="RefSeq" id="XP_006818720.1"/>
    </source>
</evidence>
<dbReference type="RefSeq" id="XP_006818720.1">
    <property type="nucleotide sequence ID" value="XM_006818657.1"/>
</dbReference>